<comment type="similarity">
    <text evidence="1 6">Belongs to the V-ATPase C subunit family.</text>
</comment>
<dbReference type="GO" id="GO:0046961">
    <property type="term" value="F:proton-transporting ATPase activity, rotational mechanism"/>
    <property type="evidence" value="ECO:0007669"/>
    <property type="project" value="InterPro"/>
</dbReference>
<evidence type="ECO:0000256" key="4">
    <source>
        <dbReference type="ARBA" id="ARBA00023065"/>
    </source>
</evidence>
<comment type="caution">
    <text evidence="8">The sequence shown here is derived from an EMBL/GenBank/DDBJ whole genome shotgun (WGS) entry which is preliminary data.</text>
</comment>
<dbReference type="SUPFAM" id="SSF118203">
    <property type="entry name" value="Vacuolar ATP synthase subunit C"/>
    <property type="match status" value="1"/>
</dbReference>
<protein>
    <recommendedName>
        <fullName evidence="6">V-type proton ATPase subunit C</fullName>
    </recommendedName>
</protein>
<comment type="subunit">
    <text evidence="6">V-ATPase is a heteromultimeric enzyme composed of a peripheral catalytic V1 complex (components A to H) attached to an integral membrane V0 proton pore complex.</text>
</comment>
<evidence type="ECO:0000256" key="1">
    <source>
        <dbReference type="ARBA" id="ARBA00006138"/>
    </source>
</evidence>
<evidence type="ECO:0000313" key="9">
    <source>
        <dbReference type="Proteomes" id="UP000822688"/>
    </source>
</evidence>
<evidence type="ECO:0000313" key="8">
    <source>
        <dbReference type="EMBL" id="KAG0566566.1"/>
    </source>
</evidence>
<gene>
    <name evidence="8" type="ORF">KC19_7G072900</name>
</gene>
<dbReference type="Proteomes" id="UP000822688">
    <property type="component" value="Chromosome 7"/>
</dbReference>
<dbReference type="InterPro" id="IPR036132">
    <property type="entry name" value="Vac_ATP_synth_c_sf"/>
</dbReference>
<dbReference type="FunFam" id="3.30.70.100:FF:000002">
    <property type="entry name" value="V-type proton ATPase subunit C"/>
    <property type="match status" value="1"/>
</dbReference>
<dbReference type="GO" id="GO:0000221">
    <property type="term" value="C:vacuolar proton-transporting V-type ATPase, V1 domain"/>
    <property type="evidence" value="ECO:0007669"/>
    <property type="project" value="TreeGrafter"/>
</dbReference>
<dbReference type="CDD" id="cd14785">
    <property type="entry name" value="V-ATPase_C"/>
    <property type="match status" value="1"/>
</dbReference>
<comment type="function">
    <text evidence="5">Subunit of the peripheral V1 complex of vacuolar ATPase. Subunit C is necessary for the assembly of the catalytic sector of the enzyme and is likely to have a specific function in its catalytic activity. V-ATPase is responsible for acidifying a variety of intracellular compartments in eukaryotic cells.</text>
</comment>
<comment type="function">
    <text evidence="6">Subunit of the V1 complex of vacuolar(H+)-ATPase (V-ATPase), a multisubunit enzyme composed of a peripheral complex (V1) that hydrolyzes ATP and a membrane integral complex (V0) that translocates protons. V-ATPase is responsible for acidifying and maintaining the pH of intracellular compartments and in some cell types, is targeted to the plasma membrane, where it is responsible for acidifying the extracellular environment. Subunit C is necessary for the assembly of the catalytic sector of the enzyme and is likely to have a specific function in its catalytic activity.</text>
</comment>
<dbReference type="Pfam" id="PF03223">
    <property type="entry name" value="V-ATPase_C"/>
    <property type="match status" value="1"/>
</dbReference>
<sequence length="378" mass="42395">MSQLFLVSLPLAGTAAATWASLQQRVSEVSFDTPTYRFQIPELRVGTLNSLLTLGDELAKVGGFVEAVTLKVRRQIEELERMTSSVSTSLLVDGVPVEIFVTRFNWDVAKYPIETPLKVTATTIQATVSKIEEDLKVRAGEYSNIKTQLGTTLRKQTGSLSIRDLTTLVRVEDIVNTEHMTTLAVIVPKPSQEEWMLNYEKLALFVVPRSAKKLHEDTDYLLYTVTVFRHVVESFTEAARDRNFQVRALTTDPLGPQNSRAELEHLQDEHDRKRHALLHWCYATYGEVFSAWIHLCAIRIFTESILRYGLPPAFLAVVLAPRKKNVGRIRRMLDHFSGGTMSGSGKFWTAEEDASMVGLAGGESEGYPYVSLTINLSL</sequence>
<dbReference type="InterPro" id="IPR004907">
    <property type="entry name" value="ATPase_V1-cplx_csu"/>
</dbReference>
<evidence type="ECO:0000256" key="7">
    <source>
        <dbReference type="SAM" id="SignalP"/>
    </source>
</evidence>
<dbReference type="EMBL" id="CM026428">
    <property type="protein sequence ID" value="KAG0566566.1"/>
    <property type="molecule type" value="Genomic_DNA"/>
</dbReference>
<dbReference type="PANTHER" id="PTHR10137">
    <property type="entry name" value="V-TYPE PROTON ATPASE SUBUNIT C"/>
    <property type="match status" value="1"/>
</dbReference>
<dbReference type="AlphaFoldDB" id="A0A8T0H3T1"/>
<dbReference type="Gene3D" id="1.20.1460.10">
    <property type="entry name" value="subunit c (vma5p) of the yeast v-atpase, domain 2"/>
    <property type="match status" value="1"/>
</dbReference>
<dbReference type="PANTHER" id="PTHR10137:SF0">
    <property type="entry name" value="V-TYPE PROTON ATPASE SUBUNIT C"/>
    <property type="match status" value="1"/>
</dbReference>
<evidence type="ECO:0000256" key="2">
    <source>
        <dbReference type="ARBA" id="ARBA00022448"/>
    </source>
</evidence>
<organism evidence="8 9">
    <name type="scientific">Ceratodon purpureus</name>
    <name type="common">Fire moss</name>
    <name type="synonym">Dicranum purpureum</name>
    <dbReference type="NCBI Taxonomy" id="3225"/>
    <lineage>
        <taxon>Eukaryota</taxon>
        <taxon>Viridiplantae</taxon>
        <taxon>Streptophyta</taxon>
        <taxon>Embryophyta</taxon>
        <taxon>Bryophyta</taxon>
        <taxon>Bryophytina</taxon>
        <taxon>Bryopsida</taxon>
        <taxon>Dicranidae</taxon>
        <taxon>Pseudoditrichales</taxon>
        <taxon>Ditrichaceae</taxon>
        <taxon>Ceratodon</taxon>
    </lineage>
</organism>
<name>A0A8T0H3T1_CERPU</name>
<evidence type="ECO:0000256" key="5">
    <source>
        <dbReference type="ARBA" id="ARBA00025445"/>
    </source>
</evidence>
<feature type="signal peptide" evidence="7">
    <location>
        <begin position="1"/>
        <end position="16"/>
    </location>
</feature>
<accession>A0A8T0H3T1</accession>
<proteinExistence type="inferred from homology"/>
<keyword evidence="9" id="KW-1185">Reference proteome</keyword>
<keyword evidence="4 6" id="KW-0406">Ion transport</keyword>
<feature type="chain" id="PRO_5035930631" description="V-type proton ATPase subunit C" evidence="7">
    <location>
        <begin position="17"/>
        <end position="378"/>
    </location>
</feature>
<keyword evidence="2 6" id="KW-0813">Transport</keyword>
<dbReference type="Gene3D" id="3.30.70.100">
    <property type="match status" value="1"/>
</dbReference>
<keyword evidence="3 6" id="KW-0375">Hydrogen ion transport</keyword>
<evidence type="ECO:0000256" key="6">
    <source>
        <dbReference type="RuleBase" id="RU364010"/>
    </source>
</evidence>
<evidence type="ECO:0000256" key="3">
    <source>
        <dbReference type="ARBA" id="ARBA00022781"/>
    </source>
</evidence>
<keyword evidence="7" id="KW-0732">Signal</keyword>
<dbReference type="Gene3D" id="3.30.70.1180">
    <property type="entry name" value="Vacuolar atp synthase subunit c, domain 1"/>
    <property type="match status" value="1"/>
</dbReference>
<reference evidence="8" key="1">
    <citation type="submission" date="2020-06" db="EMBL/GenBank/DDBJ databases">
        <title>WGS assembly of Ceratodon purpureus strain R40.</title>
        <authorList>
            <person name="Carey S.B."/>
            <person name="Jenkins J."/>
            <person name="Shu S."/>
            <person name="Lovell J.T."/>
            <person name="Sreedasyam A."/>
            <person name="Maumus F."/>
            <person name="Tiley G.P."/>
            <person name="Fernandez-Pozo N."/>
            <person name="Barry K."/>
            <person name="Chen C."/>
            <person name="Wang M."/>
            <person name="Lipzen A."/>
            <person name="Daum C."/>
            <person name="Saski C.A."/>
            <person name="Payton A.C."/>
            <person name="Mcbreen J.C."/>
            <person name="Conrad R.E."/>
            <person name="Kollar L.M."/>
            <person name="Olsson S."/>
            <person name="Huttunen S."/>
            <person name="Landis J.B."/>
            <person name="Wickett N.J."/>
            <person name="Johnson M.G."/>
            <person name="Rensing S.A."/>
            <person name="Grimwood J."/>
            <person name="Schmutz J."/>
            <person name="Mcdaniel S.F."/>
        </authorList>
    </citation>
    <scope>NUCLEOTIDE SEQUENCE</scope>
    <source>
        <strain evidence="8">R40</strain>
    </source>
</reference>